<keyword evidence="6" id="KW-0234">DNA repair</keyword>
<dbReference type="AlphaFoldDB" id="A0A327M5U9"/>
<sequence>MDQAGTDLPAIPPDWLAPPDLAAAKAAQIELAARVVPRDAHPPVRLLGGVDISTTRFDPEGWVHAAVVVLDWPGLQVVARAGASLRASIPYIPGYLGFREVPALLAAWARLEPKPDLVMVDGHGVAHPRGLGIAAHLGVVLDIPSIGVAKSPLVGRPEAPLGEEPGAVQPLLWKGRRLGTVLRSRRRANPLWISVGHRISPEGAVEWVRRCLTGYRLPEPTRQAHLAANAVRRAALAGAAEPEASS</sequence>
<dbReference type="PANTHER" id="PTHR28511">
    <property type="entry name" value="ENDONUCLEASE V"/>
    <property type="match status" value="1"/>
</dbReference>
<keyword evidence="4 6" id="KW-0255">Endonuclease</keyword>
<evidence type="ECO:0000256" key="2">
    <source>
        <dbReference type="ARBA" id="ARBA00022490"/>
    </source>
</evidence>
<reference evidence="8" key="1">
    <citation type="submission" date="2018-06" db="EMBL/GenBank/DDBJ databases">
        <authorList>
            <person name="Khan S.A."/>
        </authorList>
    </citation>
    <scope>NUCLEOTIDE SEQUENCE [LARGE SCALE GENOMIC DNA]</scope>
    <source>
        <strain evidence="8">DB-1506</strain>
    </source>
</reference>
<dbReference type="CDD" id="cd06559">
    <property type="entry name" value="Endonuclease_V"/>
    <property type="match status" value="1"/>
</dbReference>
<keyword evidence="6" id="KW-0460">Magnesium</keyword>
<comment type="function">
    <text evidence="6">DNA repair enzyme involved in the repair of deaminated bases. Selectively cleaves double-stranded DNA at the second phosphodiester bond 3' to a deoxyinosine leaving behind the intact lesion on the nicked DNA.</text>
</comment>
<dbReference type="GO" id="GO:0006281">
    <property type="term" value="P:DNA repair"/>
    <property type="evidence" value="ECO:0007669"/>
    <property type="project" value="UniProtKB-UniRule"/>
</dbReference>
<evidence type="ECO:0000256" key="3">
    <source>
        <dbReference type="ARBA" id="ARBA00022722"/>
    </source>
</evidence>
<dbReference type="Pfam" id="PF04493">
    <property type="entry name" value="Endonuclease_5"/>
    <property type="match status" value="1"/>
</dbReference>
<feature type="binding site" evidence="6">
    <location>
        <position position="51"/>
    </location>
    <ligand>
        <name>Mg(2+)</name>
        <dbReference type="ChEBI" id="CHEBI:18420"/>
    </ligand>
</feature>
<dbReference type="NCBIfam" id="NF008629">
    <property type="entry name" value="PRK11617.1"/>
    <property type="match status" value="1"/>
</dbReference>
<dbReference type="GO" id="GO:0016891">
    <property type="term" value="F:RNA endonuclease activity producing 5'-phosphomonoesters, hydrolytic mechanism"/>
    <property type="evidence" value="ECO:0007669"/>
    <property type="project" value="TreeGrafter"/>
</dbReference>
<name>A0A327M5U9_9PROT</name>
<keyword evidence="6" id="KW-0227">DNA damage</keyword>
<proteinExistence type="inferred from homology"/>
<gene>
    <name evidence="6" type="primary">nfi</name>
    <name evidence="7" type="ORF">DOO78_18325</name>
</gene>
<dbReference type="InterPro" id="IPR007581">
    <property type="entry name" value="Endonuclease-V"/>
</dbReference>
<protein>
    <recommendedName>
        <fullName evidence="6">Endonuclease V</fullName>
        <ecNumber evidence="6">3.1.21.7</ecNumber>
    </recommendedName>
    <alternativeName>
        <fullName evidence="6">Deoxyinosine 3'endonuclease</fullName>
    </alternativeName>
    <alternativeName>
        <fullName evidence="6">Deoxyribonuclease V</fullName>
        <shortName evidence="6">DNase V</shortName>
    </alternativeName>
</protein>
<comment type="subcellular location">
    <subcellularLocation>
        <location evidence="1 6">Cytoplasm</location>
    </subcellularLocation>
</comment>
<dbReference type="GO" id="GO:0003727">
    <property type="term" value="F:single-stranded RNA binding"/>
    <property type="evidence" value="ECO:0007669"/>
    <property type="project" value="TreeGrafter"/>
</dbReference>
<comment type="similarity">
    <text evidence="6">Belongs to the endonuclease V family.</text>
</comment>
<evidence type="ECO:0000256" key="5">
    <source>
        <dbReference type="ARBA" id="ARBA00022801"/>
    </source>
</evidence>
<evidence type="ECO:0000256" key="4">
    <source>
        <dbReference type="ARBA" id="ARBA00022759"/>
    </source>
</evidence>
<accession>A0A327M5U9</accession>
<comment type="cofactor">
    <cofactor evidence="6">
        <name>Mg(2+)</name>
        <dbReference type="ChEBI" id="CHEBI:18420"/>
    </cofactor>
</comment>
<dbReference type="OrthoDB" id="9790916at2"/>
<dbReference type="GO" id="GO:0043737">
    <property type="term" value="F:deoxyribonuclease V activity"/>
    <property type="evidence" value="ECO:0007669"/>
    <property type="project" value="UniProtKB-UniRule"/>
</dbReference>
<keyword evidence="5 6" id="KW-0378">Hydrolase</keyword>
<keyword evidence="3 6" id="KW-0540">Nuclease</keyword>
<comment type="catalytic activity">
    <reaction evidence="6">
        <text>Endonucleolytic cleavage at apurinic or apyrimidinic sites to products with a 5'-phosphate.</text>
        <dbReference type="EC" id="3.1.21.7"/>
    </reaction>
</comment>
<evidence type="ECO:0000256" key="6">
    <source>
        <dbReference type="HAMAP-Rule" id="MF_00801"/>
    </source>
</evidence>
<comment type="caution">
    <text evidence="7">The sequence shown here is derived from an EMBL/GenBank/DDBJ whole genome shotgun (WGS) entry which is preliminary data.</text>
</comment>
<dbReference type="GO" id="GO:0000287">
    <property type="term" value="F:magnesium ion binding"/>
    <property type="evidence" value="ECO:0007669"/>
    <property type="project" value="UniProtKB-UniRule"/>
</dbReference>
<organism evidence="7 8">
    <name type="scientific">Roseicella frigidaeris</name>
    <dbReference type="NCBI Taxonomy" id="2230885"/>
    <lineage>
        <taxon>Bacteria</taxon>
        <taxon>Pseudomonadati</taxon>
        <taxon>Pseudomonadota</taxon>
        <taxon>Alphaproteobacteria</taxon>
        <taxon>Acetobacterales</taxon>
        <taxon>Roseomonadaceae</taxon>
        <taxon>Roseicella</taxon>
    </lineage>
</organism>
<dbReference type="PANTHER" id="PTHR28511:SF1">
    <property type="entry name" value="ENDONUCLEASE V"/>
    <property type="match status" value="1"/>
</dbReference>
<keyword evidence="2 6" id="KW-0963">Cytoplasm</keyword>
<dbReference type="RefSeq" id="WP_111471319.1">
    <property type="nucleotide sequence ID" value="NZ_QLIX01000016.1"/>
</dbReference>
<dbReference type="GO" id="GO:0005737">
    <property type="term" value="C:cytoplasm"/>
    <property type="evidence" value="ECO:0007669"/>
    <property type="project" value="UniProtKB-SubCell"/>
</dbReference>
<feature type="binding site" evidence="6">
    <location>
        <position position="121"/>
    </location>
    <ligand>
        <name>Mg(2+)</name>
        <dbReference type="ChEBI" id="CHEBI:18420"/>
    </ligand>
</feature>
<dbReference type="Proteomes" id="UP000249065">
    <property type="component" value="Unassembled WGS sequence"/>
</dbReference>
<evidence type="ECO:0000313" key="8">
    <source>
        <dbReference type="Proteomes" id="UP000249065"/>
    </source>
</evidence>
<dbReference type="Gene3D" id="3.30.2170.10">
    <property type="entry name" value="archaeoglobus fulgidus dsm 4304 superfamily"/>
    <property type="match status" value="1"/>
</dbReference>
<dbReference type="HAMAP" id="MF_00801">
    <property type="entry name" value="Endonuclease_5"/>
    <property type="match status" value="1"/>
</dbReference>
<dbReference type="EMBL" id="QLIX01000016">
    <property type="protein sequence ID" value="RAI57543.1"/>
    <property type="molecule type" value="Genomic_DNA"/>
</dbReference>
<keyword evidence="6" id="KW-0479">Metal-binding</keyword>
<feature type="site" description="Interaction with target DNA" evidence="6">
    <location>
        <position position="91"/>
    </location>
</feature>
<keyword evidence="8" id="KW-1185">Reference proteome</keyword>
<evidence type="ECO:0000313" key="7">
    <source>
        <dbReference type="EMBL" id="RAI57543.1"/>
    </source>
</evidence>
<dbReference type="EC" id="3.1.21.7" evidence="6"/>
<evidence type="ECO:0000256" key="1">
    <source>
        <dbReference type="ARBA" id="ARBA00004496"/>
    </source>
</evidence>